<evidence type="ECO:0000313" key="3">
    <source>
        <dbReference type="Proteomes" id="UP001500742"/>
    </source>
</evidence>
<comment type="caution">
    <text evidence="2">The sequence shown here is derived from an EMBL/GenBank/DDBJ whole genome shotgun (WGS) entry which is preliminary data.</text>
</comment>
<gene>
    <name evidence="2" type="ORF">GCM10022210_20460</name>
</gene>
<keyword evidence="1" id="KW-1133">Transmembrane helix</keyword>
<reference evidence="3" key="1">
    <citation type="journal article" date="2019" name="Int. J. Syst. Evol. Microbiol.">
        <title>The Global Catalogue of Microorganisms (GCM) 10K type strain sequencing project: providing services to taxonomists for standard genome sequencing and annotation.</title>
        <authorList>
            <consortium name="The Broad Institute Genomics Platform"/>
            <consortium name="The Broad Institute Genome Sequencing Center for Infectious Disease"/>
            <person name="Wu L."/>
            <person name="Ma J."/>
        </authorList>
    </citation>
    <scope>NUCLEOTIDE SEQUENCE [LARGE SCALE GENOMIC DNA]</scope>
    <source>
        <strain evidence="3">JCM 16601</strain>
    </source>
</reference>
<sequence>MPNKLLDSFYLNNHPDGKAPQKVVIGTLLLYLAVALQMASNLLDGINLAAFIFIAFFLIYLVFVTGEGRKWARVVLLILILLNSYALVANITHPAVVVKQTQTVATYKTPAVLLTIFVAEVIIELLAMALVFSKEAKPWFNRVRTVVN</sequence>
<feature type="transmembrane region" description="Helical" evidence="1">
    <location>
        <begin position="45"/>
        <end position="64"/>
    </location>
</feature>
<proteinExistence type="predicted"/>
<organism evidence="2 3">
    <name type="scientific">Mucilaginibacter dorajii</name>
    <dbReference type="NCBI Taxonomy" id="692994"/>
    <lineage>
        <taxon>Bacteria</taxon>
        <taxon>Pseudomonadati</taxon>
        <taxon>Bacteroidota</taxon>
        <taxon>Sphingobacteriia</taxon>
        <taxon>Sphingobacteriales</taxon>
        <taxon>Sphingobacteriaceae</taxon>
        <taxon>Mucilaginibacter</taxon>
    </lineage>
</organism>
<feature type="transmembrane region" description="Helical" evidence="1">
    <location>
        <begin position="111"/>
        <end position="132"/>
    </location>
</feature>
<evidence type="ECO:0000313" key="2">
    <source>
        <dbReference type="EMBL" id="GAA3971114.1"/>
    </source>
</evidence>
<protein>
    <submittedName>
        <fullName evidence="2">Uncharacterized protein</fullName>
    </submittedName>
</protein>
<dbReference type="RefSeq" id="WP_259091720.1">
    <property type="nucleotide sequence ID" value="NZ_BAAAZC010000015.1"/>
</dbReference>
<keyword evidence="1" id="KW-0472">Membrane</keyword>
<keyword evidence="3" id="KW-1185">Reference proteome</keyword>
<evidence type="ECO:0000256" key="1">
    <source>
        <dbReference type="SAM" id="Phobius"/>
    </source>
</evidence>
<name>A0ABP7PUF2_9SPHI</name>
<accession>A0ABP7PUF2</accession>
<dbReference type="Proteomes" id="UP001500742">
    <property type="component" value="Unassembled WGS sequence"/>
</dbReference>
<keyword evidence="1" id="KW-0812">Transmembrane</keyword>
<dbReference type="EMBL" id="BAAAZC010000015">
    <property type="protein sequence ID" value="GAA3971114.1"/>
    <property type="molecule type" value="Genomic_DNA"/>
</dbReference>
<feature type="transmembrane region" description="Helical" evidence="1">
    <location>
        <begin position="71"/>
        <end position="91"/>
    </location>
</feature>